<feature type="binding site" evidence="2">
    <location>
        <position position="213"/>
    </location>
    <ligand>
        <name>Mg(2+)</name>
        <dbReference type="ChEBI" id="CHEBI:18420"/>
        <label>1</label>
        <note>catalytic</note>
    </ligand>
</feature>
<sequence>MADADTDDWTRARDAALLTRTVQEAGRLAFSLFRTELKNWIKGASSPVSEADIAVNDLLEQRLRSATPDYGWLSEESADDAARLGKRLTWIVDPIDGTRAYLAGREDWCVSVALVERASPILAAVYAPATGEYFFAARGQGATLNDTAVHATTGSDLSFPRMAGPKPLVQRLSPGREEIELHPRIGSLALRLCRVAQGRLDAAFAGGQSRDWDLAAANLIVQEADGRMTALSGDTIEYNRREVTHGMLVAAGRDRHARIVEHFRKHPLP</sequence>
<comment type="cofactor">
    <cofactor evidence="2">
        <name>Mg(2+)</name>
        <dbReference type="ChEBI" id="CHEBI:18420"/>
    </cofactor>
</comment>
<keyword evidence="2" id="KW-0460">Magnesium</keyword>
<keyword evidence="3" id="KW-0378">Hydrolase</keyword>
<dbReference type="CDD" id="cd01638">
    <property type="entry name" value="CysQ"/>
    <property type="match status" value="1"/>
</dbReference>
<accession>A0A508TRY4</accession>
<comment type="caution">
    <text evidence="3">The sequence shown here is derived from an EMBL/GenBank/DDBJ whole genome shotgun (WGS) entry which is preliminary data.</text>
</comment>
<evidence type="ECO:0000313" key="4">
    <source>
        <dbReference type="Proteomes" id="UP000328092"/>
    </source>
</evidence>
<feature type="binding site" evidence="2">
    <location>
        <position position="95"/>
    </location>
    <ligand>
        <name>Mg(2+)</name>
        <dbReference type="ChEBI" id="CHEBI:18420"/>
        <label>1</label>
        <note>catalytic</note>
    </ligand>
</feature>
<feature type="binding site" evidence="2">
    <location>
        <position position="75"/>
    </location>
    <ligand>
        <name>Mg(2+)</name>
        <dbReference type="ChEBI" id="CHEBI:18420"/>
        <label>1</label>
        <note>catalytic</note>
    </ligand>
</feature>
<dbReference type="Gene3D" id="3.40.190.80">
    <property type="match status" value="1"/>
</dbReference>
<comment type="similarity">
    <text evidence="1">Belongs to the inositol monophosphatase superfamily.</text>
</comment>
<gene>
    <name evidence="3" type="primary">suhB_2</name>
    <name evidence="3" type="ORF">CI1B_68760</name>
</gene>
<dbReference type="EC" id="3.1.3.25" evidence="3"/>
<dbReference type="GO" id="GO:0046872">
    <property type="term" value="F:metal ion binding"/>
    <property type="evidence" value="ECO:0007669"/>
    <property type="project" value="UniProtKB-KW"/>
</dbReference>
<dbReference type="OrthoDB" id="9785695at2"/>
<reference evidence="3" key="1">
    <citation type="submission" date="2019-02" db="EMBL/GenBank/DDBJ databases">
        <authorList>
            <person name="Pothier F.J."/>
        </authorList>
    </citation>
    <scope>NUCLEOTIDE SEQUENCE</scope>
    <source>
        <strain evidence="3">CI-1B</strain>
    </source>
</reference>
<organism evidence="3 4">
    <name type="scientific">Bradyrhizobium ivorense</name>
    <dbReference type="NCBI Taxonomy" id="2511166"/>
    <lineage>
        <taxon>Bacteria</taxon>
        <taxon>Pseudomonadati</taxon>
        <taxon>Pseudomonadota</taxon>
        <taxon>Alphaproteobacteria</taxon>
        <taxon>Hyphomicrobiales</taxon>
        <taxon>Nitrobacteraceae</taxon>
        <taxon>Bradyrhizobium</taxon>
    </lineage>
</organism>
<keyword evidence="4" id="KW-1185">Reference proteome</keyword>
<feature type="binding site" evidence="2">
    <location>
        <position position="93"/>
    </location>
    <ligand>
        <name>Mg(2+)</name>
        <dbReference type="ChEBI" id="CHEBI:18420"/>
        <label>2</label>
    </ligand>
</feature>
<dbReference type="GO" id="GO:0008934">
    <property type="term" value="F:inositol monophosphate 1-phosphatase activity"/>
    <property type="evidence" value="ECO:0007669"/>
    <property type="project" value="TreeGrafter"/>
</dbReference>
<dbReference type="Proteomes" id="UP000328092">
    <property type="component" value="Unassembled WGS sequence"/>
</dbReference>
<dbReference type="Pfam" id="PF00459">
    <property type="entry name" value="Inositol_P"/>
    <property type="match status" value="1"/>
</dbReference>
<dbReference type="SUPFAM" id="SSF56655">
    <property type="entry name" value="Carbohydrate phosphatase"/>
    <property type="match status" value="1"/>
</dbReference>
<dbReference type="AlphaFoldDB" id="A0A508TRY4"/>
<dbReference type="RefSeq" id="WP_139863439.1">
    <property type="nucleotide sequence ID" value="NZ_CAADFC020000028.1"/>
</dbReference>
<evidence type="ECO:0000256" key="1">
    <source>
        <dbReference type="ARBA" id="ARBA00009759"/>
    </source>
</evidence>
<dbReference type="PANTHER" id="PTHR20854">
    <property type="entry name" value="INOSITOL MONOPHOSPHATASE"/>
    <property type="match status" value="1"/>
</dbReference>
<proteinExistence type="inferred from homology"/>
<dbReference type="PANTHER" id="PTHR20854:SF4">
    <property type="entry name" value="INOSITOL-1-MONOPHOSPHATASE-RELATED"/>
    <property type="match status" value="1"/>
</dbReference>
<evidence type="ECO:0000256" key="2">
    <source>
        <dbReference type="PIRSR" id="PIRSR600760-2"/>
    </source>
</evidence>
<keyword evidence="2" id="KW-0479">Metal-binding</keyword>
<name>A0A508TRY4_9BRAD</name>
<protein>
    <submittedName>
        <fullName evidence="3">Inositol-1-monophosphatase</fullName>
        <ecNumber evidence="3">3.1.3.25</ecNumber>
    </submittedName>
</protein>
<dbReference type="GO" id="GO:0006020">
    <property type="term" value="P:inositol metabolic process"/>
    <property type="evidence" value="ECO:0007669"/>
    <property type="project" value="TreeGrafter"/>
</dbReference>
<evidence type="ECO:0000313" key="3">
    <source>
        <dbReference type="EMBL" id="VIO77053.1"/>
    </source>
</evidence>
<dbReference type="InterPro" id="IPR000760">
    <property type="entry name" value="Inositol_monophosphatase-like"/>
</dbReference>
<dbReference type="EMBL" id="CAADFC020000028">
    <property type="protein sequence ID" value="VIO77053.1"/>
    <property type="molecule type" value="Genomic_DNA"/>
</dbReference>
<dbReference type="GO" id="GO:0007165">
    <property type="term" value="P:signal transduction"/>
    <property type="evidence" value="ECO:0007669"/>
    <property type="project" value="TreeGrafter"/>
</dbReference>
<dbReference type="Gene3D" id="3.30.540.10">
    <property type="entry name" value="Fructose-1,6-Bisphosphatase, subunit A, domain 1"/>
    <property type="match status" value="1"/>
</dbReference>
<feature type="binding site" evidence="2">
    <location>
        <position position="96"/>
    </location>
    <ligand>
        <name>Mg(2+)</name>
        <dbReference type="ChEBI" id="CHEBI:18420"/>
        <label>1</label>
        <note>catalytic</note>
    </ligand>
</feature>
<dbReference type="PRINTS" id="PR00377">
    <property type="entry name" value="IMPHPHTASES"/>
</dbReference>